<dbReference type="GO" id="GO:0006631">
    <property type="term" value="P:fatty acid metabolic process"/>
    <property type="evidence" value="ECO:0007669"/>
    <property type="project" value="TreeGrafter"/>
</dbReference>
<dbReference type="Proteomes" id="UP000298030">
    <property type="component" value="Unassembled WGS sequence"/>
</dbReference>
<dbReference type="PRINTS" id="PR00689">
    <property type="entry name" value="ACOABINDINGP"/>
</dbReference>
<dbReference type="PROSITE" id="PS51228">
    <property type="entry name" value="ACB_2"/>
    <property type="match status" value="1"/>
</dbReference>
<dbReference type="InterPro" id="IPR000582">
    <property type="entry name" value="Acyl-CoA-binding_protein"/>
</dbReference>
<keyword evidence="2" id="KW-0446">Lipid-binding</keyword>
<dbReference type="InterPro" id="IPR014352">
    <property type="entry name" value="FERM/acyl-CoA-bd_prot_sf"/>
</dbReference>
<sequence length="105" mass="11714">MSEAQFKKAVEIVGSLPKDGPVKPSTDDQLYFYKYFKQATIGDVNTTRPGLLDFTGKAKWDAWAEVKGTSKEEAWKKYVERFLAILEAAGDDASKKHIEEIKAAA</sequence>
<dbReference type="FunFam" id="1.20.80.10:FF:000010">
    <property type="entry name" value="Acyl-CoA-binding domain-containing protein 5"/>
    <property type="match status" value="1"/>
</dbReference>
<evidence type="ECO:0000313" key="5">
    <source>
        <dbReference type="Proteomes" id="UP000298030"/>
    </source>
</evidence>
<comment type="similarity">
    <text evidence="1">Belongs to the ACBP family.</text>
</comment>
<evidence type="ECO:0000256" key="2">
    <source>
        <dbReference type="ARBA" id="ARBA00023121"/>
    </source>
</evidence>
<dbReference type="STRING" id="71717.A0A4Y7SYY9"/>
<dbReference type="InterPro" id="IPR035984">
    <property type="entry name" value="Acyl-CoA-binding_sf"/>
</dbReference>
<proteinExistence type="inferred from homology"/>
<dbReference type="PANTHER" id="PTHR23310:SF62">
    <property type="entry name" value="ACYL-COA BINDING PROTEIN 1, ISOFORM A"/>
    <property type="match status" value="1"/>
</dbReference>
<name>A0A4Y7SYY9_COPMI</name>
<reference evidence="4 5" key="1">
    <citation type="journal article" date="2019" name="Nat. Ecol. Evol.">
        <title>Megaphylogeny resolves global patterns of mushroom evolution.</title>
        <authorList>
            <person name="Varga T."/>
            <person name="Krizsan K."/>
            <person name="Foldi C."/>
            <person name="Dima B."/>
            <person name="Sanchez-Garcia M."/>
            <person name="Sanchez-Ramirez S."/>
            <person name="Szollosi G.J."/>
            <person name="Szarkandi J.G."/>
            <person name="Papp V."/>
            <person name="Albert L."/>
            <person name="Andreopoulos W."/>
            <person name="Angelini C."/>
            <person name="Antonin V."/>
            <person name="Barry K.W."/>
            <person name="Bougher N.L."/>
            <person name="Buchanan P."/>
            <person name="Buyck B."/>
            <person name="Bense V."/>
            <person name="Catcheside P."/>
            <person name="Chovatia M."/>
            <person name="Cooper J."/>
            <person name="Damon W."/>
            <person name="Desjardin D."/>
            <person name="Finy P."/>
            <person name="Geml J."/>
            <person name="Haridas S."/>
            <person name="Hughes K."/>
            <person name="Justo A."/>
            <person name="Karasinski D."/>
            <person name="Kautmanova I."/>
            <person name="Kiss B."/>
            <person name="Kocsube S."/>
            <person name="Kotiranta H."/>
            <person name="LaButti K.M."/>
            <person name="Lechner B.E."/>
            <person name="Liimatainen K."/>
            <person name="Lipzen A."/>
            <person name="Lukacs Z."/>
            <person name="Mihaltcheva S."/>
            <person name="Morgado L.N."/>
            <person name="Niskanen T."/>
            <person name="Noordeloos M.E."/>
            <person name="Ohm R.A."/>
            <person name="Ortiz-Santana B."/>
            <person name="Ovrebo C."/>
            <person name="Racz N."/>
            <person name="Riley R."/>
            <person name="Savchenko A."/>
            <person name="Shiryaev A."/>
            <person name="Soop K."/>
            <person name="Spirin V."/>
            <person name="Szebenyi C."/>
            <person name="Tomsovsky M."/>
            <person name="Tulloss R.E."/>
            <person name="Uehling J."/>
            <person name="Grigoriev I.V."/>
            <person name="Vagvolgyi C."/>
            <person name="Papp T."/>
            <person name="Martin F.M."/>
            <person name="Miettinen O."/>
            <person name="Hibbett D.S."/>
            <person name="Nagy L.G."/>
        </authorList>
    </citation>
    <scope>NUCLEOTIDE SEQUENCE [LARGE SCALE GENOMIC DNA]</scope>
    <source>
        <strain evidence="4 5">FP101781</strain>
    </source>
</reference>
<comment type="caution">
    <text evidence="4">The sequence shown here is derived from an EMBL/GenBank/DDBJ whole genome shotgun (WGS) entry which is preliminary data.</text>
</comment>
<dbReference type="GO" id="GO:0000062">
    <property type="term" value="F:fatty-acyl-CoA binding"/>
    <property type="evidence" value="ECO:0007669"/>
    <property type="project" value="InterPro"/>
</dbReference>
<dbReference type="OrthoDB" id="346910at2759"/>
<dbReference type="SUPFAM" id="SSF47027">
    <property type="entry name" value="Acyl-CoA binding protein"/>
    <property type="match status" value="1"/>
</dbReference>
<dbReference type="PANTHER" id="PTHR23310">
    <property type="entry name" value="ACYL-COA-BINDING PROTEIN, ACBP"/>
    <property type="match status" value="1"/>
</dbReference>
<dbReference type="Pfam" id="PF00887">
    <property type="entry name" value="ACBP"/>
    <property type="match status" value="1"/>
</dbReference>
<gene>
    <name evidence="4" type="ORF">FA13DRAFT_1736865</name>
</gene>
<dbReference type="Gene3D" id="1.20.80.10">
    <property type="match status" value="1"/>
</dbReference>
<evidence type="ECO:0000313" key="4">
    <source>
        <dbReference type="EMBL" id="TEB27075.1"/>
    </source>
</evidence>
<keyword evidence="5" id="KW-1185">Reference proteome</keyword>
<accession>A0A4Y7SYY9</accession>
<protein>
    <submittedName>
        <fullName evidence="4">Acyl-CoA-binding protein</fullName>
    </submittedName>
</protein>
<dbReference type="AlphaFoldDB" id="A0A4Y7SYY9"/>
<dbReference type="EMBL" id="QPFP01000043">
    <property type="protein sequence ID" value="TEB27075.1"/>
    <property type="molecule type" value="Genomic_DNA"/>
</dbReference>
<evidence type="ECO:0000259" key="3">
    <source>
        <dbReference type="PROSITE" id="PS51228"/>
    </source>
</evidence>
<evidence type="ECO:0000256" key="1">
    <source>
        <dbReference type="ARBA" id="ARBA00005567"/>
    </source>
</evidence>
<feature type="domain" description="ACB" evidence="3">
    <location>
        <begin position="2"/>
        <end position="91"/>
    </location>
</feature>
<organism evidence="4 5">
    <name type="scientific">Coprinellus micaceus</name>
    <name type="common">Glistening ink-cap mushroom</name>
    <name type="synonym">Coprinus micaceus</name>
    <dbReference type="NCBI Taxonomy" id="71717"/>
    <lineage>
        <taxon>Eukaryota</taxon>
        <taxon>Fungi</taxon>
        <taxon>Dikarya</taxon>
        <taxon>Basidiomycota</taxon>
        <taxon>Agaricomycotina</taxon>
        <taxon>Agaricomycetes</taxon>
        <taxon>Agaricomycetidae</taxon>
        <taxon>Agaricales</taxon>
        <taxon>Agaricineae</taxon>
        <taxon>Psathyrellaceae</taxon>
        <taxon>Coprinellus</taxon>
    </lineage>
</organism>